<feature type="compositionally biased region" description="Polar residues" evidence="2">
    <location>
        <begin position="139"/>
        <end position="157"/>
    </location>
</feature>
<dbReference type="KEGG" id="egu:105041496"/>
<feature type="compositionally biased region" description="Basic and acidic residues" evidence="2">
    <location>
        <begin position="128"/>
        <end position="138"/>
    </location>
</feature>
<dbReference type="InParanoid" id="A0A6I9QXS5"/>
<name>A0A6I9QXS5_ELAGV</name>
<feature type="region of interest" description="Disordered" evidence="2">
    <location>
        <begin position="121"/>
        <end position="244"/>
    </location>
</feature>
<evidence type="ECO:0000256" key="2">
    <source>
        <dbReference type="SAM" id="MobiDB-lite"/>
    </source>
</evidence>
<sequence>MADTGPGSEKESSSEKAVPVTESEVTGLDVPEEDSRALHSQPASMPVSHAVTESEGTGIGGRENIADESQKTKSEAIKKESQVNNDVNEPSTEEQNSADETLLLLVRDEDQKLELEAATVEVSGAQQKLKDPLDEKQAVNESTTKASSTLQDNNDSMGLTEEGQEEEVTDAEVLKEECQAPQNQPEYRSVSHAVIETEGSEIGSGESVADKCTQNTSETIENESQANNDSKELSPEAKDSPDENILLLVKDEDPKPELDAVATGIFSTQEKLHLDEKQAVNESATEDASIMQVEPDSIGITTETQKEEAANAEVVKEDCQVLQNQPEGTLVSHSETELESSETGQGQEGMMQPQLSSSEKSGDITVVIEKQQNDEQIIDELQSEVKQLEAINSRLWFEAAEVSGRLGDAQMNLDRLKKILKDKDVAQECMSSAVVAHALKNQTATKDAEDQTLDTPSEIKAKEAESSILACKKMNAEIKYLVETINRQKQEIDSLSKNNDELLKRHDGENAKNEKIEEMLKNHKERMIEDQKVLYEANCDKHKVVKLMEEQRSVMKCVAESNMASLSDALQTLETVFEEHCKAIQRQLSNCTEGIQMVLSLLRGNKSTTDENDRLIIKFLSTYIVNVVLHDTNRKIKERLEEDERLLEKHSQSQHKLERLKNKVVAREKELAARGEKMDEDINQLNNAVNYYRERFDQLYNNYYGREGRSAYDLC</sequence>
<dbReference type="AlphaFoldDB" id="A0A6I9QXS5"/>
<feature type="compositionally biased region" description="Polar residues" evidence="2">
    <location>
        <begin position="82"/>
        <end position="99"/>
    </location>
</feature>
<feature type="coiled-coil region" evidence="1">
    <location>
        <begin position="633"/>
        <end position="702"/>
    </location>
</feature>
<feature type="compositionally biased region" description="Polar residues" evidence="2">
    <location>
        <begin position="212"/>
        <end position="228"/>
    </location>
</feature>
<feature type="compositionally biased region" description="Basic and acidic residues" evidence="2">
    <location>
        <begin position="229"/>
        <end position="241"/>
    </location>
</feature>
<evidence type="ECO:0000256" key="1">
    <source>
        <dbReference type="SAM" id="Coils"/>
    </source>
</evidence>
<evidence type="ECO:0000313" key="3">
    <source>
        <dbReference type="Proteomes" id="UP000504607"/>
    </source>
</evidence>
<dbReference type="Proteomes" id="UP000504607">
    <property type="component" value="Chromosome 3"/>
</dbReference>
<evidence type="ECO:0000313" key="4">
    <source>
        <dbReference type="RefSeq" id="XP_010916761.2"/>
    </source>
</evidence>
<dbReference type="OrthoDB" id="10378347at2759"/>
<gene>
    <name evidence="4" type="primary">LOC105041496</name>
</gene>
<reference evidence="4" key="1">
    <citation type="submission" date="2025-08" db="UniProtKB">
        <authorList>
            <consortium name="RefSeq"/>
        </authorList>
    </citation>
    <scope>IDENTIFICATION</scope>
</reference>
<organism evidence="3 4">
    <name type="scientific">Elaeis guineensis var. tenera</name>
    <name type="common">Oil palm</name>
    <dbReference type="NCBI Taxonomy" id="51953"/>
    <lineage>
        <taxon>Eukaryota</taxon>
        <taxon>Viridiplantae</taxon>
        <taxon>Streptophyta</taxon>
        <taxon>Embryophyta</taxon>
        <taxon>Tracheophyta</taxon>
        <taxon>Spermatophyta</taxon>
        <taxon>Magnoliopsida</taxon>
        <taxon>Liliopsida</taxon>
        <taxon>Arecaceae</taxon>
        <taxon>Arecoideae</taxon>
        <taxon>Cocoseae</taxon>
        <taxon>Elaeidinae</taxon>
        <taxon>Elaeis</taxon>
    </lineage>
</organism>
<feature type="region of interest" description="Disordered" evidence="2">
    <location>
        <begin position="1"/>
        <end position="103"/>
    </location>
</feature>
<proteinExistence type="predicted"/>
<feature type="compositionally biased region" description="Basic and acidic residues" evidence="2">
    <location>
        <begin position="64"/>
        <end position="81"/>
    </location>
</feature>
<keyword evidence="1" id="KW-0175">Coiled coil</keyword>
<dbReference type="RefSeq" id="XP_010916761.2">
    <property type="nucleotide sequence ID" value="XM_010918459.2"/>
</dbReference>
<accession>A0A6I9QXS5</accession>
<feature type="coiled-coil region" evidence="1">
    <location>
        <begin position="471"/>
        <end position="533"/>
    </location>
</feature>
<protein>
    <submittedName>
        <fullName evidence="4">Myosin-10-like isoform X1</fullName>
    </submittedName>
</protein>
<keyword evidence="3" id="KW-1185">Reference proteome</keyword>
<feature type="region of interest" description="Disordered" evidence="2">
    <location>
        <begin position="326"/>
        <end position="360"/>
    </location>
</feature>